<evidence type="ECO:0000313" key="3">
    <source>
        <dbReference type="Proteomes" id="UP001527925"/>
    </source>
</evidence>
<evidence type="ECO:0000256" key="1">
    <source>
        <dbReference type="SAM" id="MobiDB-lite"/>
    </source>
</evidence>
<feature type="compositionally biased region" description="Basic residues" evidence="1">
    <location>
        <begin position="300"/>
        <end position="312"/>
    </location>
</feature>
<gene>
    <name evidence="2" type="ORF">HK105_207619</name>
</gene>
<dbReference type="Proteomes" id="UP001527925">
    <property type="component" value="Unassembled WGS sequence"/>
</dbReference>
<feature type="region of interest" description="Disordered" evidence="1">
    <location>
        <begin position="228"/>
        <end position="312"/>
    </location>
</feature>
<accession>A0ABR4MZX7</accession>
<reference evidence="2 3" key="1">
    <citation type="submission" date="2023-09" db="EMBL/GenBank/DDBJ databases">
        <title>Pangenome analysis of Batrachochytrium dendrobatidis and related Chytrids.</title>
        <authorList>
            <person name="Yacoub M.N."/>
            <person name="Stajich J.E."/>
            <person name="James T.Y."/>
        </authorList>
    </citation>
    <scope>NUCLEOTIDE SEQUENCE [LARGE SCALE GENOMIC DNA]</scope>
    <source>
        <strain evidence="2 3">JEL0888</strain>
    </source>
</reference>
<organism evidence="2 3">
    <name type="scientific">Polyrhizophydium stewartii</name>
    <dbReference type="NCBI Taxonomy" id="2732419"/>
    <lineage>
        <taxon>Eukaryota</taxon>
        <taxon>Fungi</taxon>
        <taxon>Fungi incertae sedis</taxon>
        <taxon>Chytridiomycota</taxon>
        <taxon>Chytridiomycota incertae sedis</taxon>
        <taxon>Chytridiomycetes</taxon>
        <taxon>Rhizophydiales</taxon>
        <taxon>Rhizophydiales incertae sedis</taxon>
        <taxon>Polyrhizophydium</taxon>
    </lineage>
</organism>
<feature type="compositionally biased region" description="Basic residues" evidence="1">
    <location>
        <begin position="243"/>
        <end position="255"/>
    </location>
</feature>
<keyword evidence="3" id="KW-1185">Reference proteome</keyword>
<evidence type="ECO:0000313" key="2">
    <source>
        <dbReference type="EMBL" id="KAL2912838.1"/>
    </source>
</evidence>
<protein>
    <submittedName>
        <fullName evidence="2">Uncharacterized protein</fullName>
    </submittedName>
</protein>
<feature type="compositionally biased region" description="Polar residues" evidence="1">
    <location>
        <begin position="228"/>
        <end position="239"/>
    </location>
</feature>
<sequence length="312" mass="33639">MMNTDVGVGVPLVAGRLSVLELPMIPPASPLEQSFFMPFVQDQQQQMERSAMSARSQSLGDLALRRQQQIQQQQHQQKVYRAASQVSSHASSSQASQLLQSSPYGQVPGAHRSASSLLASTLFRMASGSVVADHHTPAGPNIEASDAARLETCAPSSAEQQADASETIRRRRCRTVTWSGSFYNEYEQFASEIGHLVPAGAACEYQRTRTLTGTVEIPVLASLLNAPSVSASEAQTSSPARPMSKKALKRHKRRAMAGTASLLSQSVTHNPEHPDAMAAAAADAPSVPHASMAPPASARGNRRKNRNTYRWR</sequence>
<name>A0ABR4MZX7_9FUNG</name>
<dbReference type="EMBL" id="JADGIZ020000056">
    <property type="protein sequence ID" value="KAL2912838.1"/>
    <property type="molecule type" value="Genomic_DNA"/>
</dbReference>
<proteinExistence type="predicted"/>
<comment type="caution">
    <text evidence="2">The sequence shown here is derived from an EMBL/GenBank/DDBJ whole genome shotgun (WGS) entry which is preliminary data.</text>
</comment>